<dbReference type="GO" id="GO:0055085">
    <property type="term" value="P:transmembrane transport"/>
    <property type="evidence" value="ECO:0007669"/>
    <property type="project" value="InterPro"/>
</dbReference>
<keyword evidence="5 8" id="KW-0812">Transmembrane</keyword>
<dbReference type="InterPro" id="IPR035906">
    <property type="entry name" value="MetI-like_sf"/>
</dbReference>
<feature type="transmembrane region" description="Helical" evidence="8">
    <location>
        <begin position="241"/>
        <end position="261"/>
    </location>
</feature>
<feature type="domain" description="ABC transmembrane type-1" evidence="9">
    <location>
        <begin position="73"/>
        <end position="262"/>
    </location>
</feature>
<protein>
    <submittedName>
        <fullName evidence="10">ABC transporter permease</fullName>
    </submittedName>
</protein>
<feature type="transmembrane region" description="Helical" evidence="8">
    <location>
        <begin position="12"/>
        <end position="39"/>
    </location>
</feature>
<dbReference type="PANTHER" id="PTHR43357:SF4">
    <property type="entry name" value="INNER MEMBRANE ABC TRANSPORTER PERMEASE PROTEIN YDCV"/>
    <property type="match status" value="1"/>
</dbReference>
<keyword evidence="4" id="KW-0997">Cell inner membrane</keyword>
<feature type="transmembrane region" description="Helical" evidence="8">
    <location>
        <begin position="111"/>
        <end position="134"/>
    </location>
</feature>
<dbReference type="Gene3D" id="1.10.3720.10">
    <property type="entry name" value="MetI-like"/>
    <property type="match status" value="1"/>
</dbReference>
<accession>A0A940MX69</accession>
<evidence type="ECO:0000313" key="10">
    <source>
        <dbReference type="EMBL" id="MBP0491390.1"/>
    </source>
</evidence>
<dbReference type="Pfam" id="PF00528">
    <property type="entry name" value="BPD_transp_1"/>
    <property type="match status" value="1"/>
</dbReference>
<organism evidence="10 11">
    <name type="scientific">Roseomonas indoligenes</name>
    <dbReference type="NCBI Taxonomy" id="2820811"/>
    <lineage>
        <taxon>Bacteria</taxon>
        <taxon>Pseudomonadati</taxon>
        <taxon>Pseudomonadota</taxon>
        <taxon>Alphaproteobacteria</taxon>
        <taxon>Acetobacterales</taxon>
        <taxon>Roseomonadaceae</taxon>
        <taxon>Roseomonas</taxon>
    </lineage>
</organism>
<dbReference type="CDD" id="cd06261">
    <property type="entry name" value="TM_PBP2"/>
    <property type="match status" value="1"/>
</dbReference>
<keyword evidence="2 8" id="KW-0813">Transport</keyword>
<proteinExistence type="inferred from homology"/>
<feature type="transmembrane region" description="Helical" evidence="8">
    <location>
        <begin position="189"/>
        <end position="210"/>
    </location>
</feature>
<dbReference type="EMBL" id="JAGIZA010000001">
    <property type="protein sequence ID" value="MBP0491390.1"/>
    <property type="molecule type" value="Genomic_DNA"/>
</dbReference>
<reference evidence="10" key="1">
    <citation type="submission" date="2021-03" db="EMBL/GenBank/DDBJ databases">
        <authorList>
            <person name="So Y."/>
        </authorList>
    </citation>
    <scope>NUCLEOTIDE SEQUENCE</scope>
    <source>
        <strain evidence="10">SG15</strain>
    </source>
</reference>
<evidence type="ECO:0000256" key="7">
    <source>
        <dbReference type="ARBA" id="ARBA00023136"/>
    </source>
</evidence>
<feature type="transmembrane region" description="Helical" evidence="8">
    <location>
        <begin position="140"/>
        <end position="157"/>
    </location>
</feature>
<evidence type="ECO:0000259" key="9">
    <source>
        <dbReference type="PROSITE" id="PS50928"/>
    </source>
</evidence>
<feature type="transmembrane region" description="Helical" evidence="8">
    <location>
        <begin position="77"/>
        <end position="99"/>
    </location>
</feature>
<keyword evidence="6 8" id="KW-1133">Transmembrane helix</keyword>
<sequence length="273" mass="28770">MPRLLAPSDRPLALLILALALLALLILIGPVIVVLVTSFTTSQALRFPPPGLTLRWYEALFDPARSAQIHKAAGNSLLVAVTVAAFSTGLATAASLGIVRARARWARAAEGVFMAPLVLPGIAYGLATLMFFSWLRLPPSFWLLVAGHAMIATPFALRTVGASAAGLDTTLLDASASLGASPWRTFRRVVLPLIMPGVAAGAFLAFISSLDNVPVSLFLGSAENDMLPIRMWGMMESSLDVRVAAASGVLVAVAFLLLVVMDRTVGLVRRMAG</sequence>
<evidence type="ECO:0000256" key="4">
    <source>
        <dbReference type="ARBA" id="ARBA00022519"/>
    </source>
</evidence>
<dbReference type="SUPFAM" id="SSF161098">
    <property type="entry name" value="MetI-like"/>
    <property type="match status" value="1"/>
</dbReference>
<evidence type="ECO:0000256" key="1">
    <source>
        <dbReference type="ARBA" id="ARBA00004429"/>
    </source>
</evidence>
<dbReference type="PANTHER" id="PTHR43357">
    <property type="entry name" value="INNER MEMBRANE ABC TRANSPORTER PERMEASE PROTEIN YDCV"/>
    <property type="match status" value="1"/>
</dbReference>
<keyword evidence="11" id="KW-1185">Reference proteome</keyword>
<dbReference type="AlphaFoldDB" id="A0A940MX69"/>
<gene>
    <name evidence="10" type="ORF">J5Y10_01210</name>
</gene>
<dbReference type="Proteomes" id="UP000677537">
    <property type="component" value="Unassembled WGS sequence"/>
</dbReference>
<keyword evidence="7 8" id="KW-0472">Membrane</keyword>
<dbReference type="PROSITE" id="PS50928">
    <property type="entry name" value="ABC_TM1"/>
    <property type="match status" value="1"/>
</dbReference>
<comment type="caution">
    <text evidence="10">The sequence shown here is derived from an EMBL/GenBank/DDBJ whole genome shotgun (WGS) entry which is preliminary data.</text>
</comment>
<evidence type="ECO:0000256" key="8">
    <source>
        <dbReference type="RuleBase" id="RU363032"/>
    </source>
</evidence>
<dbReference type="InterPro" id="IPR000515">
    <property type="entry name" value="MetI-like"/>
</dbReference>
<comment type="similarity">
    <text evidence="8">Belongs to the binding-protein-dependent transport system permease family.</text>
</comment>
<dbReference type="GO" id="GO:0005886">
    <property type="term" value="C:plasma membrane"/>
    <property type="evidence" value="ECO:0007669"/>
    <property type="project" value="UniProtKB-SubCell"/>
</dbReference>
<evidence type="ECO:0000256" key="3">
    <source>
        <dbReference type="ARBA" id="ARBA00022475"/>
    </source>
</evidence>
<comment type="subcellular location">
    <subcellularLocation>
        <location evidence="1">Cell inner membrane</location>
        <topology evidence="1">Multi-pass membrane protein</topology>
    </subcellularLocation>
    <subcellularLocation>
        <location evidence="8">Cell membrane</location>
        <topology evidence="8">Multi-pass membrane protein</topology>
    </subcellularLocation>
</comment>
<evidence type="ECO:0000256" key="2">
    <source>
        <dbReference type="ARBA" id="ARBA00022448"/>
    </source>
</evidence>
<dbReference type="RefSeq" id="WP_209369856.1">
    <property type="nucleotide sequence ID" value="NZ_JAGIZA010000001.1"/>
</dbReference>
<evidence type="ECO:0000313" key="11">
    <source>
        <dbReference type="Proteomes" id="UP000677537"/>
    </source>
</evidence>
<keyword evidence="3" id="KW-1003">Cell membrane</keyword>
<name>A0A940MX69_9PROT</name>
<evidence type="ECO:0000256" key="5">
    <source>
        <dbReference type="ARBA" id="ARBA00022692"/>
    </source>
</evidence>
<evidence type="ECO:0000256" key="6">
    <source>
        <dbReference type="ARBA" id="ARBA00022989"/>
    </source>
</evidence>